<dbReference type="RefSeq" id="WP_171189556.1">
    <property type="nucleotide sequence ID" value="NZ_WTPX01000179.1"/>
</dbReference>
<sequence>MSRTRVPNLTLHKPTSQARVHLIRRQFYLGKYGTSAADETYRRLVAEYLRTGEVPAEVRPDPAKVADVAPAAAFGPLKLKAYRDQLVRYGLSRHGFNDSGLGFKEGSSG</sequence>
<reference evidence="1 2" key="1">
    <citation type="journal article" date="2020" name="Syst. Appl. Microbiol.">
        <title>Alienimonas chondri sp. nov., a novel planctomycete isolated from the biofilm of the red alga Chondrus crispus.</title>
        <authorList>
            <person name="Vitorino I."/>
            <person name="Albuquerque L."/>
            <person name="Wiegand S."/>
            <person name="Kallscheuer N."/>
            <person name="da Costa M.S."/>
            <person name="Lobo-da-Cunha A."/>
            <person name="Jogler C."/>
            <person name="Lage O.M."/>
        </authorList>
    </citation>
    <scope>NUCLEOTIDE SEQUENCE [LARGE SCALE GENOMIC DNA]</scope>
    <source>
        <strain evidence="1 2">LzC2</strain>
    </source>
</reference>
<protein>
    <recommendedName>
        <fullName evidence="3">Integrase</fullName>
    </recommendedName>
</protein>
<evidence type="ECO:0008006" key="3">
    <source>
        <dbReference type="Google" id="ProtNLM"/>
    </source>
</evidence>
<name>A0ABX1VJL5_9PLAN</name>
<evidence type="ECO:0000313" key="1">
    <source>
        <dbReference type="EMBL" id="NNJ27651.1"/>
    </source>
</evidence>
<dbReference type="Proteomes" id="UP000609651">
    <property type="component" value="Unassembled WGS sequence"/>
</dbReference>
<dbReference type="EMBL" id="WTPX01000179">
    <property type="protein sequence ID" value="NNJ27651.1"/>
    <property type="molecule type" value="Genomic_DNA"/>
</dbReference>
<accession>A0ABX1VJL5</accession>
<comment type="caution">
    <text evidence="1">The sequence shown here is derived from an EMBL/GenBank/DDBJ whole genome shotgun (WGS) entry which is preliminary data.</text>
</comment>
<organism evidence="1 2">
    <name type="scientific">Alienimonas chondri</name>
    <dbReference type="NCBI Taxonomy" id="2681879"/>
    <lineage>
        <taxon>Bacteria</taxon>
        <taxon>Pseudomonadati</taxon>
        <taxon>Planctomycetota</taxon>
        <taxon>Planctomycetia</taxon>
        <taxon>Planctomycetales</taxon>
        <taxon>Planctomycetaceae</taxon>
        <taxon>Alienimonas</taxon>
    </lineage>
</organism>
<evidence type="ECO:0000313" key="2">
    <source>
        <dbReference type="Proteomes" id="UP000609651"/>
    </source>
</evidence>
<gene>
    <name evidence="1" type="ORF">LzC2_37580</name>
</gene>
<keyword evidence="2" id="KW-1185">Reference proteome</keyword>
<proteinExistence type="predicted"/>